<organism evidence="3 4">
    <name type="scientific">Fimbriiglobus ruber</name>
    <dbReference type="NCBI Taxonomy" id="1908690"/>
    <lineage>
        <taxon>Bacteria</taxon>
        <taxon>Pseudomonadati</taxon>
        <taxon>Planctomycetota</taxon>
        <taxon>Planctomycetia</taxon>
        <taxon>Gemmatales</taxon>
        <taxon>Gemmataceae</taxon>
        <taxon>Fimbriiglobus</taxon>
    </lineage>
</organism>
<dbReference type="AlphaFoldDB" id="A0A225DP12"/>
<dbReference type="GO" id="GO:0004519">
    <property type="term" value="F:endonuclease activity"/>
    <property type="evidence" value="ECO:0007669"/>
    <property type="project" value="InterPro"/>
</dbReference>
<dbReference type="EMBL" id="NIDE01000014">
    <property type="protein sequence ID" value="OWK37897.1"/>
    <property type="molecule type" value="Genomic_DNA"/>
</dbReference>
<dbReference type="Pfam" id="PF03354">
    <property type="entry name" value="TerL_ATPase"/>
    <property type="match status" value="1"/>
</dbReference>
<dbReference type="PANTHER" id="PTHR41287">
    <property type="match status" value="1"/>
</dbReference>
<gene>
    <name evidence="3" type="ORF">FRUB_07017</name>
</gene>
<dbReference type="InterPro" id="IPR027417">
    <property type="entry name" value="P-loop_NTPase"/>
</dbReference>
<dbReference type="InterPro" id="IPR046462">
    <property type="entry name" value="TerL_nuclease"/>
</dbReference>
<evidence type="ECO:0000259" key="2">
    <source>
        <dbReference type="Pfam" id="PF20441"/>
    </source>
</evidence>
<feature type="domain" description="Terminase large subunit-like endonuclease" evidence="2">
    <location>
        <begin position="195"/>
        <end position="472"/>
    </location>
</feature>
<dbReference type="OrthoDB" id="9760250at2"/>
<dbReference type="RefSeq" id="WP_161967801.1">
    <property type="nucleotide sequence ID" value="NZ_NIDE01000014.1"/>
</dbReference>
<protein>
    <submittedName>
        <fullName evidence="3">Phage terminase large subunit</fullName>
    </submittedName>
</protein>
<dbReference type="InterPro" id="IPR046461">
    <property type="entry name" value="TerL_ATPase"/>
</dbReference>
<accession>A0A225DP12</accession>
<dbReference type="PANTHER" id="PTHR41287:SF1">
    <property type="entry name" value="PROTEIN YMFN"/>
    <property type="match status" value="1"/>
</dbReference>
<evidence type="ECO:0000313" key="4">
    <source>
        <dbReference type="Proteomes" id="UP000214646"/>
    </source>
</evidence>
<keyword evidence="4" id="KW-1185">Reference proteome</keyword>
<sequence length="494" mass="55927">MPKFTGQKFTLLPWQKDWLEQLYGWRLPDGRRRWRKVLLTIGKKNGKSLLVSAVCLYELWAAGVPSPLVISCSTTRDNAKQIFGELENSINGNPSLKAKAQVRSSMNLIRFKSKKAEFKSISSEAGNAEGLNLSFACLDEVHAHESPKLFRALEYSTIARPDGCLVMISTAGSDQSHFFYDVLTKGRNVLAGNDLDTSFFSTVYECPEGLEDDPVGWRQANPSLGTSFTEDDFRRDQEAAKAEGMASYQSFRRYRLNQWVQGEQSWLDVGRWDACQGTATEQELAAAPAHLAVDLSSTTDPTSVSVCWYLGSQRHFLRQWAFVCREGVRRRESTNLPRYTQYAAAKEMTITDGDVIDQSLIKIFILDLIRRYRIREIIFDAYNAGLLATELNTVVPTFYFPQNYKMYTTPCKDFERAISERRIVHEGSSLMRWAIQNVRLDVDPQGNCRPSRGKSTDKIDPVISSVMAFARSSQNAAETIPVKSVYSSRPILRF</sequence>
<proteinExistence type="predicted"/>
<dbReference type="Proteomes" id="UP000214646">
    <property type="component" value="Unassembled WGS sequence"/>
</dbReference>
<reference evidence="4" key="1">
    <citation type="submission" date="2017-06" db="EMBL/GenBank/DDBJ databases">
        <title>Genome analysis of Fimbriiglobus ruber SP5, the first member of the order Planctomycetales with confirmed chitinolytic capability.</title>
        <authorList>
            <person name="Ravin N.V."/>
            <person name="Rakitin A.L."/>
            <person name="Ivanova A.A."/>
            <person name="Beletsky A.V."/>
            <person name="Kulichevskaya I.S."/>
            <person name="Mardanov A.V."/>
            <person name="Dedysh S.N."/>
        </authorList>
    </citation>
    <scope>NUCLEOTIDE SEQUENCE [LARGE SCALE GENOMIC DNA]</scope>
    <source>
        <strain evidence="4">SP5</strain>
    </source>
</reference>
<dbReference type="InterPro" id="IPR005021">
    <property type="entry name" value="Terminase_largesu-like"/>
</dbReference>
<comment type="caution">
    <text evidence="3">The sequence shown here is derived from an EMBL/GenBank/DDBJ whole genome shotgun (WGS) entry which is preliminary data.</text>
</comment>
<dbReference type="Pfam" id="PF20441">
    <property type="entry name" value="TerL_nuclease"/>
    <property type="match status" value="1"/>
</dbReference>
<evidence type="ECO:0000313" key="3">
    <source>
        <dbReference type="EMBL" id="OWK37897.1"/>
    </source>
</evidence>
<name>A0A225DP12_9BACT</name>
<evidence type="ECO:0000259" key="1">
    <source>
        <dbReference type="Pfam" id="PF03354"/>
    </source>
</evidence>
<feature type="domain" description="Terminase large subunit-like ATPase" evidence="1">
    <location>
        <begin position="13"/>
        <end position="182"/>
    </location>
</feature>
<dbReference type="Gene3D" id="3.40.50.300">
    <property type="entry name" value="P-loop containing nucleotide triphosphate hydrolases"/>
    <property type="match status" value="1"/>
</dbReference>